<gene>
    <name evidence="1" type="ORF">DPMN_159903</name>
</gene>
<protein>
    <submittedName>
        <fullName evidence="1">Uncharacterized protein</fullName>
    </submittedName>
</protein>
<comment type="caution">
    <text evidence="1">The sequence shown here is derived from an EMBL/GenBank/DDBJ whole genome shotgun (WGS) entry which is preliminary data.</text>
</comment>
<proteinExistence type="predicted"/>
<name>A0A9D4EKI7_DREPO</name>
<evidence type="ECO:0000313" key="2">
    <source>
        <dbReference type="Proteomes" id="UP000828390"/>
    </source>
</evidence>
<organism evidence="1 2">
    <name type="scientific">Dreissena polymorpha</name>
    <name type="common">Zebra mussel</name>
    <name type="synonym">Mytilus polymorpha</name>
    <dbReference type="NCBI Taxonomy" id="45954"/>
    <lineage>
        <taxon>Eukaryota</taxon>
        <taxon>Metazoa</taxon>
        <taxon>Spiralia</taxon>
        <taxon>Lophotrochozoa</taxon>
        <taxon>Mollusca</taxon>
        <taxon>Bivalvia</taxon>
        <taxon>Autobranchia</taxon>
        <taxon>Heteroconchia</taxon>
        <taxon>Euheterodonta</taxon>
        <taxon>Imparidentia</taxon>
        <taxon>Neoheterodontei</taxon>
        <taxon>Myida</taxon>
        <taxon>Dreissenoidea</taxon>
        <taxon>Dreissenidae</taxon>
        <taxon>Dreissena</taxon>
    </lineage>
</organism>
<dbReference type="EMBL" id="JAIWYP010000008">
    <property type="protein sequence ID" value="KAH3781992.1"/>
    <property type="molecule type" value="Genomic_DNA"/>
</dbReference>
<keyword evidence="2" id="KW-1185">Reference proteome</keyword>
<dbReference type="AlphaFoldDB" id="A0A9D4EKI7"/>
<reference evidence="1" key="2">
    <citation type="submission" date="2020-11" db="EMBL/GenBank/DDBJ databases">
        <authorList>
            <person name="McCartney M.A."/>
            <person name="Auch B."/>
            <person name="Kono T."/>
            <person name="Mallez S."/>
            <person name="Becker A."/>
            <person name="Gohl D.M."/>
            <person name="Silverstein K.A.T."/>
            <person name="Koren S."/>
            <person name="Bechman K.B."/>
            <person name="Herman A."/>
            <person name="Abrahante J.E."/>
            <person name="Garbe J."/>
        </authorList>
    </citation>
    <scope>NUCLEOTIDE SEQUENCE</scope>
    <source>
        <strain evidence="1">Duluth1</strain>
        <tissue evidence="1">Whole animal</tissue>
    </source>
</reference>
<reference evidence="1" key="1">
    <citation type="journal article" date="2019" name="bioRxiv">
        <title>The Genome of the Zebra Mussel, Dreissena polymorpha: A Resource for Invasive Species Research.</title>
        <authorList>
            <person name="McCartney M.A."/>
            <person name="Auch B."/>
            <person name="Kono T."/>
            <person name="Mallez S."/>
            <person name="Zhang Y."/>
            <person name="Obille A."/>
            <person name="Becker A."/>
            <person name="Abrahante J.E."/>
            <person name="Garbe J."/>
            <person name="Badalamenti J.P."/>
            <person name="Herman A."/>
            <person name="Mangelson H."/>
            <person name="Liachko I."/>
            <person name="Sullivan S."/>
            <person name="Sone E.D."/>
            <person name="Koren S."/>
            <person name="Silverstein K.A.T."/>
            <person name="Beckman K.B."/>
            <person name="Gohl D.M."/>
        </authorList>
    </citation>
    <scope>NUCLEOTIDE SEQUENCE</scope>
    <source>
        <strain evidence="1">Duluth1</strain>
        <tissue evidence="1">Whole animal</tissue>
    </source>
</reference>
<sequence>MPHCMLLHHGFNGQYNFTGGGTNWTLAIDKMPCNNTNITTQATDGCPRNTIISIPIIVLRHLQMTQIYVMDT</sequence>
<accession>A0A9D4EKI7</accession>
<evidence type="ECO:0000313" key="1">
    <source>
        <dbReference type="EMBL" id="KAH3781992.1"/>
    </source>
</evidence>
<dbReference type="Proteomes" id="UP000828390">
    <property type="component" value="Unassembled WGS sequence"/>
</dbReference>